<dbReference type="PANTHER" id="PTHR31871:SF42">
    <property type="entry name" value="LOB DOMAIN-CONTAINING PROTEIN"/>
    <property type="match status" value="1"/>
</dbReference>
<keyword evidence="1" id="KW-1185">Reference proteome</keyword>
<gene>
    <name evidence="2" type="primary">LOC104785255</name>
</gene>
<reference evidence="1" key="1">
    <citation type="journal article" date="2014" name="Nat. Commun.">
        <title>The emerging biofuel crop Camelina sativa retains a highly undifferentiated hexaploid genome structure.</title>
        <authorList>
            <person name="Kagale S."/>
            <person name="Koh C."/>
            <person name="Nixon J."/>
            <person name="Bollina V."/>
            <person name="Clarke W.E."/>
            <person name="Tuteja R."/>
            <person name="Spillane C."/>
            <person name="Robinson S.J."/>
            <person name="Links M.G."/>
            <person name="Clarke C."/>
            <person name="Higgins E.E."/>
            <person name="Huebert T."/>
            <person name="Sharpe A.G."/>
            <person name="Parkin I.A."/>
        </authorList>
    </citation>
    <scope>NUCLEOTIDE SEQUENCE [LARGE SCALE GENOMIC DNA]</scope>
    <source>
        <strain evidence="1">cv. DH55</strain>
    </source>
</reference>
<dbReference type="RefSeq" id="XP_019100728.1">
    <property type="nucleotide sequence ID" value="XM_019245183.1"/>
</dbReference>
<dbReference type="Pfam" id="PF09713">
    <property type="entry name" value="A_thal_3526"/>
    <property type="match status" value="1"/>
</dbReference>
<sequence length="99" mass="11625">MTFEETVTYIRDNHKIPHRITKEIWEGLQELSPEFFERYYLALEVRRQIKECNSLLRTQGIKMLKDGQFDIATAPPAVMNLLNQILSEELANTPCKPLF</sequence>
<dbReference type="InterPro" id="IPR006476">
    <property type="entry name" value="CHP01589_pln"/>
</dbReference>
<protein>
    <submittedName>
        <fullName evidence="2">Uncharacterized protein LOC104785255</fullName>
    </submittedName>
</protein>
<dbReference type="NCBIfam" id="TIGR01589">
    <property type="entry name" value="A_thal_3526"/>
    <property type="match status" value="1"/>
</dbReference>
<proteinExistence type="predicted"/>
<dbReference type="PANTHER" id="PTHR31871">
    <property type="entry name" value="OS02G0137100 PROTEIN"/>
    <property type="match status" value="1"/>
</dbReference>
<evidence type="ECO:0000313" key="2">
    <source>
        <dbReference type="RefSeq" id="XP_019100728.1"/>
    </source>
</evidence>
<dbReference type="GeneID" id="104785255"/>
<name>A0ABM1RNZ0_CAMSA</name>
<reference evidence="2" key="2">
    <citation type="submission" date="2025-08" db="UniProtKB">
        <authorList>
            <consortium name="RefSeq"/>
        </authorList>
    </citation>
    <scope>IDENTIFICATION</scope>
    <source>
        <tissue evidence="2">Leaf</tissue>
    </source>
</reference>
<organism evidence="1 2">
    <name type="scientific">Camelina sativa</name>
    <name type="common">False flax</name>
    <name type="synonym">Myagrum sativum</name>
    <dbReference type="NCBI Taxonomy" id="90675"/>
    <lineage>
        <taxon>Eukaryota</taxon>
        <taxon>Viridiplantae</taxon>
        <taxon>Streptophyta</taxon>
        <taxon>Embryophyta</taxon>
        <taxon>Tracheophyta</taxon>
        <taxon>Spermatophyta</taxon>
        <taxon>Magnoliopsida</taxon>
        <taxon>eudicotyledons</taxon>
        <taxon>Gunneridae</taxon>
        <taxon>Pentapetalae</taxon>
        <taxon>rosids</taxon>
        <taxon>malvids</taxon>
        <taxon>Brassicales</taxon>
        <taxon>Brassicaceae</taxon>
        <taxon>Camelineae</taxon>
        <taxon>Camelina</taxon>
    </lineage>
</organism>
<dbReference type="Proteomes" id="UP000694864">
    <property type="component" value="Chromosome 5"/>
</dbReference>
<evidence type="ECO:0000313" key="1">
    <source>
        <dbReference type="Proteomes" id="UP000694864"/>
    </source>
</evidence>
<accession>A0ABM1RNZ0</accession>